<evidence type="ECO:0000313" key="1">
    <source>
        <dbReference type="EMBL" id="RDX86939.1"/>
    </source>
</evidence>
<dbReference type="AlphaFoldDB" id="A0A371G8S4"/>
<sequence length="127" mass="14757">MVHTLCNMYLRYQPPHPFRQQLVQENNSSPSLEDLVKKMAINNIQFQQNVFAKSKELQTHIGQLANTMNQLQSKESISVIHASARVVDIADANVTRVVESEQEERLLQKEEVRLVRQPQRWLNPNHS</sequence>
<accession>A0A371G8S4</accession>
<protein>
    <submittedName>
        <fullName evidence="1">Uncharacterized protein</fullName>
    </submittedName>
</protein>
<gene>
    <name evidence="1" type="ORF">CR513_31660</name>
</gene>
<organism evidence="1 2">
    <name type="scientific">Mucuna pruriens</name>
    <name type="common">Velvet bean</name>
    <name type="synonym">Dolichos pruriens</name>
    <dbReference type="NCBI Taxonomy" id="157652"/>
    <lineage>
        <taxon>Eukaryota</taxon>
        <taxon>Viridiplantae</taxon>
        <taxon>Streptophyta</taxon>
        <taxon>Embryophyta</taxon>
        <taxon>Tracheophyta</taxon>
        <taxon>Spermatophyta</taxon>
        <taxon>Magnoliopsida</taxon>
        <taxon>eudicotyledons</taxon>
        <taxon>Gunneridae</taxon>
        <taxon>Pentapetalae</taxon>
        <taxon>rosids</taxon>
        <taxon>fabids</taxon>
        <taxon>Fabales</taxon>
        <taxon>Fabaceae</taxon>
        <taxon>Papilionoideae</taxon>
        <taxon>50 kb inversion clade</taxon>
        <taxon>NPAAA clade</taxon>
        <taxon>indigoferoid/millettioid clade</taxon>
        <taxon>Phaseoleae</taxon>
        <taxon>Mucuna</taxon>
    </lineage>
</organism>
<name>A0A371G8S4_MUCPR</name>
<dbReference type="Proteomes" id="UP000257109">
    <property type="component" value="Unassembled WGS sequence"/>
</dbReference>
<reference evidence="1" key="1">
    <citation type="submission" date="2018-05" db="EMBL/GenBank/DDBJ databases">
        <title>Draft genome of Mucuna pruriens seed.</title>
        <authorList>
            <person name="Nnadi N.E."/>
            <person name="Vos R."/>
            <person name="Hasami M.H."/>
            <person name="Devisetty U.K."/>
            <person name="Aguiy J.C."/>
        </authorList>
    </citation>
    <scope>NUCLEOTIDE SEQUENCE [LARGE SCALE GENOMIC DNA]</scope>
    <source>
        <strain evidence="1">JCA_2017</strain>
    </source>
</reference>
<feature type="non-terminal residue" evidence="1">
    <location>
        <position position="1"/>
    </location>
</feature>
<comment type="caution">
    <text evidence="1">The sequence shown here is derived from an EMBL/GenBank/DDBJ whole genome shotgun (WGS) entry which is preliminary data.</text>
</comment>
<keyword evidence="2" id="KW-1185">Reference proteome</keyword>
<dbReference type="EMBL" id="QJKJ01006371">
    <property type="protein sequence ID" value="RDX86939.1"/>
    <property type="molecule type" value="Genomic_DNA"/>
</dbReference>
<proteinExistence type="predicted"/>
<evidence type="ECO:0000313" key="2">
    <source>
        <dbReference type="Proteomes" id="UP000257109"/>
    </source>
</evidence>